<dbReference type="InterPro" id="IPR046880">
    <property type="entry name" value="TPR-S"/>
</dbReference>
<protein>
    <recommendedName>
        <fullName evidence="3">DUF4071 domain-containing protein</fullName>
    </recommendedName>
</protein>
<dbReference type="AlphaFoldDB" id="A0A918IX71"/>
<gene>
    <name evidence="1" type="ORF">GCM10007383_22460</name>
</gene>
<comment type="caution">
    <text evidence="1">The sequence shown here is derived from an EMBL/GenBank/DDBJ whole genome shotgun (WGS) entry which is preliminary data.</text>
</comment>
<evidence type="ECO:0000313" key="2">
    <source>
        <dbReference type="Proteomes" id="UP000634668"/>
    </source>
</evidence>
<name>A0A918IX71_9FLAO</name>
<evidence type="ECO:0008006" key="3">
    <source>
        <dbReference type="Google" id="ProtNLM"/>
    </source>
</evidence>
<accession>A0A918IX71</accession>
<keyword evidence="2" id="KW-1185">Reference proteome</keyword>
<evidence type="ECO:0000313" key="1">
    <source>
        <dbReference type="EMBL" id="GGW37109.1"/>
    </source>
</evidence>
<dbReference type="Proteomes" id="UP000634668">
    <property type="component" value="Unassembled WGS sequence"/>
</dbReference>
<reference evidence="1" key="1">
    <citation type="journal article" date="2014" name="Int. J. Syst. Evol. Microbiol.">
        <title>Complete genome sequence of Corynebacterium casei LMG S-19264T (=DSM 44701T), isolated from a smear-ripened cheese.</title>
        <authorList>
            <consortium name="US DOE Joint Genome Institute (JGI-PGF)"/>
            <person name="Walter F."/>
            <person name="Albersmeier A."/>
            <person name="Kalinowski J."/>
            <person name="Ruckert C."/>
        </authorList>
    </citation>
    <scope>NUCLEOTIDE SEQUENCE</scope>
    <source>
        <strain evidence="1">KCTC 12113</strain>
    </source>
</reference>
<dbReference type="RefSeq" id="WP_026813828.1">
    <property type="nucleotide sequence ID" value="NZ_BMWP01000014.1"/>
</dbReference>
<sequence>MEAFIVRPFGEKNGINFEEVQEKLILPALQNAGIKGYTTGVIMEAGNIRQDMFQLLLTSDVVVADISIHNANVFYELGIRHALRAKKTLMIRCRKDEVPFDLKTDRYIAYEQDNLDAYVEVLTEALKQTLNSERTDSPVFLMLPKLTAQNPEHFLAVPEDFCKEVFIANKTEHRGKLSLLATEAQFFSWEMPALRMIGDIQFKSKFYCDAKEVWEKIQKRKPHDLEANDYLATIYHRLEDVEIKHNSDIAQQLLAKSEMAINRLFDQFSILDRNKRAEAYALRGRNEKTKWVRRWIDLEPEEMGKEAIRSSSLQKAYKNYALGYDQDLNHFYSGVNALGLLKTIIELAVREVYIWESKFDSPHEAKTALDNYITEFGELATTVKRAVFATKKALERDNLSDPWVNITLADLAFLMIDNSERIKILYCNAIESGTDLNFDAAKRQLILFQKLNIMSNKVNAALEVFGNSDQSPVQAEKVILFTGHMIDAEDRKSPRFPKELEPDVRQRIKGNIEEIVKKTPTDQEWLGISGGASGGDILFLEVCRELGIKRKMYLALPPDKFIVESVQQAGNTWVERFYNLYEDPDTEISILADTKELPIWLQGKKGYSFWERNNLWLLNTALSYGGHNLTLLALWDGKGEDGPGGTKHMIEEVKKKGAKSKVIDL</sequence>
<dbReference type="Gene3D" id="3.40.50.450">
    <property type="match status" value="1"/>
</dbReference>
<organism evidence="1 2">
    <name type="scientific">Arenibacter certesii</name>
    <dbReference type="NCBI Taxonomy" id="228955"/>
    <lineage>
        <taxon>Bacteria</taxon>
        <taxon>Pseudomonadati</taxon>
        <taxon>Bacteroidota</taxon>
        <taxon>Flavobacteriia</taxon>
        <taxon>Flavobacteriales</taxon>
        <taxon>Flavobacteriaceae</taxon>
        <taxon>Arenibacter</taxon>
    </lineage>
</organism>
<dbReference type="Pfam" id="PF20308">
    <property type="entry name" value="TPR-S"/>
    <property type="match status" value="1"/>
</dbReference>
<reference evidence="1" key="2">
    <citation type="submission" date="2020-09" db="EMBL/GenBank/DDBJ databases">
        <authorList>
            <person name="Sun Q."/>
            <person name="Kim S."/>
        </authorList>
    </citation>
    <scope>NUCLEOTIDE SEQUENCE</scope>
    <source>
        <strain evidence="1">KCTC 12113</strain>
    </source>
</reference>
<dbReference type="EMBL" id="BMWP01000014">
    <property type="protein sequence ID" value="GGW37109.1"/>
    <property type="molecule type" value="Genomic_DNA"/>
</dbReference>
<proteinExistence type="predicted"/>